<dbReference type="GO" id="GO:0018580">
    <property type="term" value="F:nitronate monooxygenase activity"/>
    <property type="evidence" value="ECO:0007669"/>
    <property type="project" value="InterPro"/>
</dbReference>
<keyword evidence="2" id="KW-0288">FMN</keyword>
<proteinExistence type="predicted"/>
<keyword evidence="1" id="KW-0285">Flavoprotein</keyword>
<dbReference type="PANTHER" id="PTHR32332">
    <property type="entry name" value="2-NITROPROPANE DIOXYGENASE"/>
    <property type="match status" value="1"/>
</dbReference>
<accession>A0AAW0GUE5</accession>
<dbReference type="InterPro" id="IPR001295">
    <property type="entry name" value="Dihydroorotate_DH_CS"/>
</dbReference>
<dbReference type="CDD" id="cd04730">
    <property type="entry name" value="NPD_like"/>
    <property type="match status" value="1"/>
</dbReference>
<dbReference type="InterPro" id="IPR004136">
    <property type="entry name" value="NMO"/>
</dbReference>
<evidence type="ECO:0000313" key="4">
    <source>
        <dbReference type="EMBL" id="KAK7695609.1"/>
    </source>
</evidence>
<dbReference type="SUPFAM" id="SSF51412">
    <property type="entry name" value="Inosine monophosphate dehydrogenase (IMPDH)"/>
    <property type="match status" value="1"/>
</dbReference>
<dbReference type="Proteomes" id="UP001385951">
    <property type="component" value="Unassembled WGS sequence"/>
</dbReference>
<dbReference type="PROSITE" id="PS00912">
    <property type="entry name" value="DHODEHASE_2"/>
    <property type="match status" value="1"/>
</dbReference>
<dbReference type="GO" id="GO:0006207">
    <property type="term" value="P:'de novo' pyrimidine nucleobase biosynthetic process"/>
    <property type="evidence" value="ECO:0007669"/>
    <property type="project" value="InterPro"/>
</dbReference>
<dbReference type="AlphaFoldDB" id="A0AAW0GUE5"/>
<evidence type="ECO:0008006" key="6">
    <source>
        <dbReference type="Google" id="ProtNLM"/>
    </source>
</evidence>
<dbReference type="EMBL" id="JASBNA010000001">
    <property type="protein sequence ID" value="KAK7695609.1"/>
    <property type="molecule type" value="Genomic_DNA"/>
</dbReference>
<name>A0AAW0GUE5_9APHY</name>
<gene>
    <name evidence="4" type="ORF">QCA50_000245</name>
</gene>
<dbReference type="Pfam" id="PF03060">
    <property type="entry name" value="NMO"/>
    <property type="match status" value="2"/>
</dbReference>
<evidence type="ECO:0000256" key="2">
    <source>
        <dbReference type="ARBA" id="ARBA00022643"/>
    </source>
</evidence>
<protein>
    <recommendedName>
        <fullName evidence="6">Nitronate monooxygenase domain-containing protein</fullName>
    </recommendedName>
</protein>
<sequence length="341" mass="36138">MQPINTSLTKLLNIKTPILAAPMAFASTAELTAAVSASGGFGLFGAGFDTTEQLKETIQTVRTKLSLPKGVPVPMGIGFIGWILDMTEPSDDPRLEAILTELPVAVWFAFGEDLGKYVAQVKAFDAKRSHKTTIFVIVSSAADAVRAATEWGVDVIVAQGNEAGGHGSSISPPLLDLIPSVLAALPNGTPVVAAGGVATGSQVAALLAMGAAGVVLGTRFLFTNECRYTDQIKSVLVDADLRATQRSLCFDEVNRTNFWPPFHDGRAIANHIWEDYTSGLTLEERMKKHDESNAKGDKERLVIWAGVGAGLTKEIKPAADVVKEIHESAIKSLKTAASLLS</sequence>
<keyword evidence="3" id="KW-0560">Oxidoreductase</keyword>
<dbReference type="GO" id="GO:0016627">
    <property type="term" value="F:oxidoreductase activity, acting on the CH-CH group of donors"/>
    <property type="evidence" value="ECO:0007669"/>
    <property type="project" value="InterPro"/>
</dbReference>
<dbReference type="PANTHER" id="PTHR32332:SF31">
    <property type="entry name" value="2-NITROPROPANE DIOXYGENASE FAMILY, PUTATIVE (AFU_ORTHOLOGUE AFUA_2G09850)-RELATED"/>
    <property type="match status" value="1"/>
</dbReference>
<dbReference type="Gene3D" id="3.20.20.70">
    <property type="entry name" value="Aldolase class I"/>
    <property type="match status" value="1"/>
</dbReference>
<reference evidence="4 5" key="1">
    <citation type="submission" date="2022-09" db="EMBL/GenBank/DDBJ databases">
        <authorList>
            <person name="Palmer J.M."/>
        </authorList>
    </citation>
    <scope>NUCLEOTIDE SEQUENCE [LARGE SCALE GENOMIC DNA]</scope>
    <source>
        <strain evidence="4 5">DSM 7382</strain>
    </source>
</reference>
<evidence type="ECO:0000256" key="3">
    <source>
        <dbReference type="ARBA" id="ARBA00023002"/>
    </source>
</evidence>
<evidence type="ECO:0000256" key="1">
    <source>
        <dbReference type="ARBA" id="ARBA00022630"/>
    </source>
</evidence>
<dbReference type="InterPro" id="IPR013785">
    <property type="entry name" value="Aldolase_TIM"/>
</dbReference>
<evidence type="ECO:0000313" key="5">
    <source>
        <dbReference type="Proteomes" id="UP001385951"/>
    </source>
</evidence>
<keyword evidence="5" id="KW-1185">Reference proteome</keyword>
<organism evidence="4 5">
    <name type="scientific">Cerrena zonata</name>
    <dbReference type="NCBI Taxonomy" id="2478898"/>
    <lineage>
        <taxon>Eukaryota</taxon>
        <taxon>Fungi</taxon>
        <taxon>Dikarya</taxon>
        <taxon>Basidiomycota</taxon>
        <taxon>Agaricomycotina</taxon>
        <taxon>Agaricomycetes</taxon>
        <taxon>Polyporales</taxon>
        <taxon>Cerrenaceae</taxon>
        <taxon>Cerrena</taxon>
    </lineage>
</organism>
<comment type="caution">
    <text evidence="4">The sequence shown here is derived from an EMBL/GenBank/DDBJ whole genome shotgun (WGS) entry which is preliminary data.</text>
</comment>